<feature type="region of interest" description="Disordered" evidence="4">
    <location>
        <begin position="379"/>
        <end position="449"/>
    </location>
</feature>
<evidence type="ECO:0008006" key="6">
    <source>
        <dbReference type="Google" id="ProtNLM"/>
    </source>
</evidence>
<dbReference type="AlphaFoldDB" id="A0A2A4JRV2"/>
<accession>A0A2A4JRV2</accession>
<dbReference type="InterPro" id="IPR019179">
    <property type="entry name" value="CC149"/>
</dbReference>
<dbReference type="Pfam" id="PF09789">
    <property type="entry name" value="CC149"/>
    <property type="match status" value="1"/>
</dbReference>
<dbReference type="STRING" id="7102.A0A2A4JRV2"/>
<dbReference type="PANTHER" id="PTHR21682:SF2">
    <property type="entry name" value="COILED-COIL DOMAIN-CONTAINING PROTEIN 149"/>
    <property type="match status" value="1"/>
</dbReference>
<feature type="compositionally biased region" description="Polar residues" evidence="4">
    <location>
        <begin position="434"/>
        <end position="447"/>
    </location>
</feature>
<dbReference type="PANTHER" id="PTHR21682">
    <property type="entry name" value="COILED-COIL DOMAIN-CONTAINING PROTEIN 149"/>
    <property type="match status" value="1"/>
</dbReference>
<comment type="caution">
    <text evidence="5">The sequence shown here is derived from an EMBL/GenBank/DDBJ whole genome shotgun (WGS) entry which is preliminary data.</text>
</comment>
<evidence type="ECO:0000256" key="2">
    <source>
        <dbReference type="ARBA" id="ARBA00023054"/>
    </source>
</evidence>
<keyword evidence="2 3" id="KW-0175">Coiled coil</keyword>
<reference evidence="5" key="1">
    <citation type="submission" date="2017-09" db="EMBL/GenBank/DDBJ databases">
        <title>Contemporary evolution of a Lepidopteran species, Heliothis virescens, in response to modern agricultural practices.</title>
        <authorList>
            <person name="Fritz M.L."/>
            <person name="Deyonke A.M."/>
            <person name="Papanicolaou A."/>
            <person name="Micinski S."/>
            <person name="Westbrook J."/>
            <person name="Gould F."/>
        </authorList>
    </citation>
    <scope>NUCLEOTIDE SEQUENCE [LARGE SCALE GENOMIC DNA]</scope>
    <source>
        <strain evidence="5">HvINT-</strain>
        <tissue evidence="5">Whole body</tissue>
    </source>
</reference>
<proteinExistence type="inferred from homology"/>
<feature type="compositionally biased region" description="Basic and acidic residues" evidence="4">
    <location>
        <begin position="383"/>
        <end position="414"/>
    </location>
</feature>
<organism evidence="5">
    <name type="scientific">Heliothis virescens</name>
    <name type="common">Tobacco budworm moth</name>
    <dbReference type="NCBI Taxonomy" id="7102"/>
    <lineage>
        <taxon>Eukaryota</taxon>
        <taxon>Metazoa</taxon>
        <taxon>Ecdysozoa</taxon>
        <taxon>Arthropoda</taxon>
        <taxon>Hexapoda</taxon>
        <taxon>Insecta</taxon>
        <taxon>Pterygota</taxon>
        <taxon>Neoptera</taxon>
        <taxon>Endopterygota</taxon>
        <taxon>Lepidoptera</taxon>
        <taxon>Glossata</taxon>
        <taxon>Ditrysia</taxon>
        <taxon>Noctuoidea</taxon>
        <taxon>Noctuidae</taxon>
        <taxon>Heliothinae</taxon>
        <taxon>Heliothis</taxon>
    </lineage>
</organism>
<name>A0A2A4JRV2_HELVI</name>
<feature type="coiled-coil region" evidence="3">
    <location>
        <begin position="95"/>
        <end position="129"/>
    </location>
</feature>
<gene>
    <name evidence="5" type="ORF">B5V51_13768</name>
</gene>
<evidence type="ECO:0000313" key="5">
    <source>
        <dbReference type="EMBL" id="PCG74140.1"/>
    </source>
</evidence>
<evidence type="ECO:0000256" key="3">
    <source>
        <dbReference type="SAM" id="Coils"/>
    </source>
</evidence>
<evidence type="ECO:0000256" key="1">
    <source>
        <dbReference type="ARBA" id="ARBA00005872"/>
    </source>
</evidence>
<comment type="similarity">
    <text evidence="1">Belongs to the CCDC149 family.</text>
</comment>
<sequence length="467" mass="53749">MFNKSSFNKVKFQDQQLDDYVLENSVLKSKLQSKIDALSIMSRELDKCSMERDRFKVLVEQLMCKKTVPMKSSPNSNNIAYRLTPTNTISGGEMLAKTQDHNNMLKLEVEALRSKLDEATGDIIALKKQLQKRESLSEEVNGNRKSSTIFSYSQNDYEQLVNELEKNQKKYQQIQLDYRATLDEKEELVSDRDYYKNKVQRLSHQISYILSNRAKLQDTNEIDPPKPLVDIDALVTENKYLHERITQLQVEKEIVKRTLTKYKTLLDNRNKNYSVHMKKGFADVMTQKQVREFLDNITSKTGLKQGSTAELKSLCLGLFEALNDKSIALQHQRKTNQILANRITELEKTLESWCNGQKYIPIFPSQMLLDEFLTDTGSVQSSDSKEHQLKSHDSSDNNRSKYSDSDDDMNKENSEGSSADLGKAYDDDEDDECQLTTSEQRNMSKTVLPQDLQELVKEALAELKPSE</sequence>
<evidence type="ECO:0000256" key="4">
    <source>
        <dbReference type="SAM" id="MobiDB-lite"/>
    </source>
</evidence>
<dbReference type="EMBL" id="NWSH01000798">
    <property type="protein sequence ID" value="PCG74140.1"/>
    <property type="molecule type" value="Genomic_DNA"/>
</dbReference>
<protein>
    <recommendedName>
        <fullName evidence="6">Coiled-coil domain-containing protein 149</fullName>
    </recommendedName>
</protein>